<dbReference type="GO" id="GO:0043916">
    <property type="term" value="F:DNA-7-methylguanine glycosylase activity"/>
    <property type="evidence" value="ECO:0007669"/>
    <property type="project" value="TreeGrafter"/>
</dbReference>
<evidence type="ECO:0000256" key="3">
    <source>
        <dbReference type="SAM" id="MobiDB-lite"/>
    </source>
</evidence>
<dbReference type="PANTHER" id="PTHR43003:SF6">
    <property type="entry name" value="DNA GLYCOSYLASE"/>
    <property type="match status" value="1"/>
</dbReference>
<dbReference type="InterPro" id="IPR011257">
    <property type="entry name" value="DNA_glycosylase"/>
</dbReference>
<keyword evidence="5" id="KW-1185">Reference proteome</keyword>
<sequence>MTLMADADAARDAAPSQTVYSPGHPLDLMRTVGVLRRGGKDPTIAVDGPVIWLTLRTDSGLATLALRATHGEVHASAWGSGAAEALDAVPRLCGADDDSTGFDASQHPLIEATARRHPGLRLTRTDRVFEALAGSILEQKVTGLQAYGAWRLLVSRFGERAPGPTPRPLFVPPTAAGWRRIPSWAWHRAGVQPPLSRTLVRAAERGDSIERAALRASDGPARDRVLTSLPGVGPWTSAETRQRALGDPDAVSVGDYHLAHHVGFALTGSRTDDDGMLELLAPWAGQRQRVVRLILASGVIEARRGPRLAPEDNRRR</sequence>
<dbReference type="SUPFAM" id="SSF48150">
    <property type="entry name" value="DNA-glycosylase"/>
    <property type="match status" value="1"/>
</dbReference>
<name>A0A371NT66_9MICO</name>
<keyword evidence="1" id="KW-0227">DNA damage</keyword>
<evidence type="ECO:0000313" key="4">
    <source>
        <dbReference type="EMBL" id="REJ04960.1"/>
    </source>
</evidence>
<dbReference type="GO" id="GO:0006285">
    <property type="term" value="P:base-excision repair, AP site formation"/>
    <property type="evidence" value="ECO:0007669"/>
    <property type="project" value="TreeGrafter"/>
</dbReference>
<dbReference type="EMBL" id="QUAB01000044">
    <property type="protein sequence ID" value="REJ04960.1"/>
    <property type="molecule type" value="Genomic_DNA"/>
</dbReference>
<keyword evidence="2" id="KW-0234">DNA repair</keyword>
<reference evidence="4 5" key="1">
    <citation type="submission" date="2018-08" db="EMBL/GenBank/DDBJ databases">
        <title>Isolation, diversity and antifungal activity of Actinobacteria from cow dung.</title>
        <authorList>
            <person name="Ling L."/>
        </authorList>
    </citation>
    <scope>NUCLEOTIDE SEQUENCE [LARGE SCALE GENOMIC DNA]</scope>
    <source>
        <strain evidence="4 5">NEAU-LLE</strain>
    </source>
</reference>
<dbReference type="GO" id="GO:0008725">
    <property type="term" value="F:DNA-3-methyladenine glycosylase activity"/>
    <property type="evidence" value="ECO:0007669"/>
    <property type="project" value="TreeGrafter"/>
</dbReference>
<dbReference type="GO" id="GO:0006307">
    <property type="term" value="P:DNA alkylation repair"/>
    <property type="evidence" value="ECO:0007669"/>
    <property type="project" value="TreeGrafter"/>
</dbReference>
<evidence type="ECO:0000256" key="2">
    <source>
        <dbReference type="ARBA" id="ARBA00023204"/>
    </source>
</evidence>
<evidence type="ECO:0000313" key="5">
    <source>
        <dbReference type="Proteomes" id="UP000262172"/>
    </source>
</evidence>
<dbReference type="OrthoDB" id="5501430at2"/>
<accession>A0A371NT66</accession>
<feature type="region of interest" description="Disordered" evidence="3">
    <location>
        <begin position="1"/>
        <end position="22"/>
    </location>
</feature>
<dbReference type="RefSeq" id="WP_116242564.1">
    <property type="nucleotide sequence ID" value="NZ_QUAB01000044.1"/>
</dbReference>
<comment type="caution">
    <text evidence="4">The sequence shown here is derived from an EMBL/GenBank/DDBJ whole genome shotgun (WGS) entry which is preliminary data.</text>
</comment>
<dbReference type="Proteomes" id="UP000262172">
    <property type="component" value="Unassembled WGS sequence"/>
</dbReference>
<protein>
    <submittedName>
        <fullName evidence="4">DNA-3-methyladenine glycosylase 2 family protein</fullName>
    </submittedName>
</protein>
<dbReference type="PANTHER" id="PTHR43003">
    <property type="entry name" value="DNA-3-METHYLADENINE GLYCOSYLASE"/>
    <property type="match status" value="1"/>
</dbReference>
<dbReference type="GO" id="GO:0005737">
    <property type="term" value="C:cytoplasm"/>
    <property type="evidence" value="ECO:0007669"/>
    <property type="project" value="TreeGrafter"/>
</dbReference>
<gene>
    <name evidence="4" type="ORF">DY023_11955</name>
</gene>
<proteinExistence type="predicted"/>
<dbReference type="AlphaFoldDB" id="A0A371NT66"/>
<dbReference type="GO" id="GO:0032993">
    <property type="term" value="C:protein-DNA complex"/>
    <property type="evidence" value="ECO:0007669"/>
    <property type="project" value="TreeGrafter"/>
</dbReference>
<organism evidence="4 5">
    <name type="scientific">Microbacterium bovistercoris</name>
    <dbReference type="NCBI Taxonomy" id="2293570"/>
    <lineage>
        <taxon>Bacteria</taxon>
        <taxon>Bacillati</taxon>
        <taxon>Actinomycetota</taxon>
        <taxon>Actinomycetes</taxon>
        <taxon>Micrococcales</taxon>
        <taxon>Microbacteriaceae</taxon>
        <taxon>Microbacterium</taxon>
    </lineage>
</organism>
<evidence type="ECO:0000256" key="1">
    <source>
        <dbReference type="ARBA" id="ARBA00022763"/>
    </source>
</evidence>
<dbReference type="Gene3D" id="1.10.340.30">
    <property type="entry name" value="Hypothetical protein, domain 2"/>
    <property type="match status" value="1"/>
</dbReference>
<dbReference type="InterPro" id="IPR051912">
    <property type="entry name" value="Alkylbase_DNA_Glycosylase/TA"/>
</dbReference>
<dbReference type="GO" id="GO:0032131">
    <property type="term" value="F:alkylated DNA binding"/>
    <property type="evidence" value="ECO:0007669"/>
    <property type="project" value="TreeGrafter"/>
</dbReference>